<protein>
    <recommendedName>
        <fullName evidence="1">RNase H type-1 domain-containing protein</fullName>
    </recommendedName>
</protein>
<accession>A0A803QI10</accession>
<evidence type="ECO:0000313" key="3">
    <source>
        <dbReference type="Proteomes" id="UP000596661"/>
    </source>
</evidence>
<dbReference type="AlphaFoldDB" id="A0A803QI10"/>
<reference evidence="2" key="2">
    <citation type="submission" date="2021-03" db="UniProtKB">
        <authorList>
            <consortium name="EnsemblPlants"/>
        </authorList>
    </citation>
    <scope>IDENTIFICATION</scope>
</reference>
<organism evidence="2 3">
    <name type="scientific">Cannabis sativa</name>
    <name type="common">Hemp</name>
    <name type="synonym">Marijuana</name>
    <dbReference type="NCBI Taxonomy" id="3483"/>
    <lineage>
        <taxon>Eukaryota</taxon>
        <taxon>Viridiplantae</taxon>
        <taxon>Streptophyta</taxon>
        <taxon>Embryophyta</taxon>
        <taxon>Tracheophyta</taxon>
        <taxon>Spermatophyta</taxon>
        <taxon>Magnoliopsida</taxon>
        <taxon>eudicotyledons</taxon>
        <taxon>Gunneridae</taxon>
        <taxon>Pentapetalae</taxon>
        <taxon>rosids</taxon>
        <taxon>fabids</taxon>
        <taxon>Rosales</taxon>
        <taxon>Cannabaceae</taxon>
        <taxon>Cannabis</taxon>
    </lineage>
</organism>
<dbReference type="EnsemblPlants" id="evm.model.09.993">
    <property type="protein sequence ID" value="cds.evm.model.09.993"/>
    <property type="gene ID" value="evm.TU.09.993"/>
</dbReference>
<dbReference type="Pfam" id="PF13456">
    <property type="entry name" value="RVT_3"/>
    <property type="match status" value="1"/>
</dbReference>
<reference evidence="2" key="1">
    <citation type="submission" date="2018-11" db="EMBL/GenBank/DDBJ databases">
        <authorList>
            <person name="Grassa J C."/>
        </authorList>
    </citation>
    <scope>NUCLEOTIDE SEQUENCE [LARGE SCALE GENOMIC DNA]</scope>
</reference>
<evidence type="ECO:0000259" key="1">
    <source>
        <dbReference type="Pfam" id="PF13456"/>
    </source>
</evidence>
<dbReference type="CDD" id="cd06222">
    <property type="entry name" value="RNase_H_like"/>
    <property type="match status" value="1"/>
</dbReference>
<dbReference type="SUPFAM" id="SSF53098">
    <property type="entry name" value="Ribonuclease H-like"/>
    <property type="match status" value="1"/>
</dbReference>
<dbReference type="PANTHER" id="PTHR47074:SF11">
    <property type="entry name" value="REVERSE TRANSCRIPTASE-LIKE PROTEIN"/>
    <property type="match status" value="1"/>
</dbReference>
<dbReference type="Gene3D" id="3.30.420.10">
    <property type="entry name" value="Ribonuclease H-like superfamily/Ribonuclease H"/>
    <property type="match status" value="1"/>
</dbReference>
<dbReference type="InterPro" id="IPR052929">
    <property type="entry name" value="RNase_H-like_EbsB-rel"/>
</dbReference>
<sequence>MERHGHPYTWERGSGTTSWTEVRLDGALASLSWLDNFLIAKLFNLHASSPDHCLIFLDPIIRNIFNGVKHFRFENTWLREPYCLQVVRDCWHEYSTLPIQSKISKCGDILVAWVIKEITGNFKQQIAACKNSIRHLKGKNDHVSVDAHRNAEKELFELLTKKEVFWRQRSKQLWLKEWDRNSKYFYASASARKRQNMIHKLQDENGVGLIGGREMNVDLLAPVSTEEVRTTLFQMHPDKSPGPDASIPEDLNNTNLVLIPKKKNLENMGDLRPIALCNAVYKIISKVMANRLKMGAVDYGLSCIGPLLDHIGWEFFGAHYPFSWHSSSYLYYRALEAKAERIMSLLEKFEEASATHFPRGSFMSAELANNPSYVRRSILEAKDLIIKGGRLLVGSGEDISITRDLWLPDIENPFITSFHPSLCDKEVKCLTTMDGKNWDIEIISNLFNDRDKDPILSIPISSSNSVDTWYWSKETSGKCNREAESTAHCIVGCTFAGLCNESIDNLSFGDWFQNHFQLWSSHKKQLGAMLCWAIWQDINNKVWNGEGDEQWCAPCVDYDKINVDAATFRDKHKFGFGWVLRDARGFVIQVRTGSWQGCVDPGFAEALGVKEALSWIKNSNVFIVTVETDSLVTVQALQSSVIMASLFSSCIEDCKCLHSDLNNVNFCFVKQSANCVTHVFARASWLHSDRSYSFTSIPSSIFDVIVQEML</sequence>
<name>A0A803QI10_CANSA</name>
<dbReference type="InterPro" id="IPR044730">
    <property type="entry name" value="RNase_H-like_dom_plant"/>
</dbReference>
<feature type="domain" description="RNase H type-1" evidence="1">
    <location>
        <begin position="562"/>
        <end position="683"/>
    </location>
</feature>
<evidence type="ECO:0000313" key="2">
    <source>
        <dbReference type="EnsemblPlants" id="cds.evm.model.09.993"/>
    </source>
</evidence>
<dbReference type="InterPro" id="IPR012337">
    <property type="entry name" value="RNaseH-like_sf"/>
</dbReference>
<dbReference type="Gramene" id="evm.model.09.993">
    <property type="protein sequence ID" value="cds.evm.model.09.993"/>
    <property type="gene ID" value="evm.TU.09.993"/>
</dbReference>
<dbReference type="Proteomes" id="UP000596661">
    <property type="component" value="Chromosome 9"/>
</dbReference>
<proteinExistence type="predicted"/>
<dbReference type="GO" id="GO:0004523">
    <property type="term" value="F:RNA-DNA hybrid ribonuclease activity"/>
    <property type="evidence" value="ECO:0007669"/>
    <property type="project" value="InterPro"/>
</dbReference>
<dbReference type="InterPro" id="IPR002156">
    <property type="entry name" value="RNaseH_domain"/>
</dbReference>
<dbReference type="GO" id="GO:0003676">
    <property type="term" value="F:nucleic acid binding"/>
    <property type="evidence" value="ECO:0007669"/>
    <property type="project" value="InterPro"/>
</dbReference>
<keyword evidence="3" id="KW-1185">Reference proteome</keyword>
<dbReference type="EMBL" id="UZAU01000744">
    <property type="status" value="NOT_ANNOTATED_CDS"/>
    <property type="molecule type" value="Genomic_DNA"/>
</dbReference>
<dbReference type="PANTHER" id="PTHR47074">
    <property type="entry name" value="BNAC02G40300D PROTEIN"/>
    <property type="match status" value="1"/>
</dbReference>
<dbReference type="InterPro" id="IPR036397">
    <property type="entry name" value="RNaseH_sf"/>
</dbReference>